<evidence type="ECO:0000313" key="8">
    <source>
        <dbReference type="EMBL" id="WOC11532.1"/>
    </source>
</evidence>
<dbReference type="SUPFAM" id="SSF50156">
    <property type="entry name" value="PDZ domain-like"/>
    <property type="match status" value="1"/>
</dbReference>
<reference evidence="8" key="1">
    <citation type="submission" date="2023-06" db="EMBL/GenBank/DDBJ databases">
        <title>Gordonia sp. nov. and Pseudochrobactrum sp. nov., two species isolated from the burying beetle Nicrophorus vespilloides.</title>
        <authorList>
            <person name="Poehlein A."/>
            <person name="Guzman J."/>
            <person name="Daniel R."/>
            <person name="Vilcinskas A."/>
        </authorList>
    </citation>
    <scope>NUCLEOTIDE SEQUENCE</scope>
    <source>
        <strain evidence="8">MP11Mi</strain>
    </source>
</reference>
<dbReference type="PRINTS" id="PR00834">
    <property type="entry name" value="PROTEASES2C"/>
</dbReference>
<dbReference type="Pfam" id="PF13180">
    <property type="entry name" value="PDZ_2"/>
    <property type="match status" value="1"/>
</dbReference>
<dbReference type="GO" id="GO:0004252">
    <property type="term" value="F:serine-type endopeptidase activity"/>
    <property type="evidence" value="ECO:0007669"/>
    <property type="project" value="InterPro"/>
</dbReference>
<dbReference type="InterPro" id="IPR001478">
    <property type="entry name" value="PDZ"/>
</dbReference>
<dbReference type="PROSITE" id="PS50106">
    <property type="entry name" value="PDZ"/>
    <property type="match status" value="1"/>
</dbReference>
<dbReference type="AlphaFoldDB" id="A0AA97GUH5"/>
<evidence type="ECO:0000259" key="7">
    <source>
        <dbReference type="PROSITE" id="PS50106"/>
    </source>
</evidence>
<keyword evidence="2" id="KW-0645">Protease</keyword>
<organism evidence="8">
    <name type="scientific">Gordonia sp. MP11Mi</name>
    <dbReference type="NCBI Taxonomy" id="3022769"/>
    <lineage>
        <taxon>Bacteria</taxon>
        <taxon>Bacillati</taxon>
        <taxon>Actinomycetota</taxon>
        <taxon>Actinomycetes</taxon>
        <taxon>Mycobacteriales</taxon>
        <taxon>Gordoniaceae</taxon>
        <taxon>Gordonia</taxon>
    </lineage>
</organism>
<dbReference type="InterPro" id="IPR051201">
    <property type="entry name" value="Chloro_Bact_Ser_Proteases"/>
</dbReference>
<dbReference type="InterPro" id="IPR001940">
    <property type="entry name" value="Peptidase_S1C"/>
</dbReference>
<evidence type="ECO:0000256" key="1">
    <source>
        <dbReference type="ARBA" id="ARBA00010541"/>
    </source>
</evidence>
<dbReference type="InterPro" id="IPR009003">
    <property type="entry name" value="Peptidase_S1_PA"/>
</dbReference>
<gene>
    <name evidence="8" type="ORF">MP11Mi_06050</name>
</gene>
<evidence type="ECO:0000256" key="2">
    <source>
        <dbReference type="ARBA" id="ARBA00022670"/>
    </source>
</evidence>
<evidence type="ECO:0000256" key="6">
    <source>
        <dbReference type="SAM" id="Phobius"/>
    </source>
</evidence>
<keyword evidence="6" id="KW-1133">Transmembrane helix</keyword>
<keyword evidence="6" id="KW-0472">Membrane</keyword>
<keyword evidence="3" id="KW-0378">Hydrolase</keyword>
<dbReference type="FunFam" id="2.40.10.10:FF:000001">
    <property type="entry name" value="Periplasmic serine protease DegS"/>
    <property type="match status" value="1"/>
</dbReference>
<comment type="similarity">
    <text evidence="1">Belongs to the peptidase S1C family.</text>
</comment>
<evidence type="ECO:0000256" key="3">
    <source>
        <dbReference type="ARBA" id="ARBA00022801"/>
    </source>
</evidence>
<dbReference type="PANTHER" id="PTHR43343:SF3">
    <property type="entry name" value="PROTEASE DO-LIKE 8, CHLOROPLASTIC"/>
    <property type="match status" value="1"/>
</dbReference>
<sequence>MPWPTESIQEVDSQWTLTNFTGTWHTLTFMNDGVYRDSAHGNDDYPGQGPGSPNPYGHNPYGLNPSGANPAGANPVGASPSGTTPSSPNPQEPPQTPGQYGQGQYGQPQAAPGTGGFGAQPPISPYGTAPFGSAPVENQTGQFTAVPPIGPFGQPAPGDNGNRGGNGKKILLGAVVVAVLAGGVGGGVGAFVADNNNSTSSTSSSPVASGPTESSQPKAAPGSVQDVANRVLPSVVSITVASGRQVGSGSGVVLDSSGVILTNNHVVQGAEQVLVSFNDGSRAQAKVLGADPVSDIAVIKADKSGLTPITIGASNNLSVGQEVIAIGSPLGLEGTVTTGIISALNRPVSTSGSDSTTESVIDAIQTDAAINPGNSGGALINSSGALIGVNTAIATTGAEGETGSIGLGFAIPVDQAMRVANELRHNGKPTRANLGVSVRPNNDLEQPGAVIASVVRNGPADKAGIPQGALITAVNDRKISTANALVAAIRSHGPGDTVKVTYSVNNQSKTTEVVLGTA</sequence>
<dbReference type="InterPro" id="IPR036034">
    <property type="entry name" value="PDZ_sf"/>
</dbReference>
<dbReference type="GO" id="GO:0006508">
    <property type="term" value="P:proteolysis"/>
    <property type="evidence" value="ECO:0007669"/>
    <property type="project" value="UniProtKB-KW"/>
</dbReference>
<dbReference type="Gene3D" id="2.30.42.10">
    <property type="match status" value="1"/>
</dbReference>
<feature type="domain" description="PDZ" evidence="7">
    <location>
        <begin position="428"/>
        <end position="504"/>
    </location>
</feature>
<name>A0AA97GUH5_9ACTN</name>
<keyword evidence="4" id="KW-0720">Serine protease</keyword>
<dbReference type="SMART" id="SM00228">
    <property type="entry name" value="PDZ"/>
    <property type="match status" value="1"/>
</dbReference>
<feature type="region of interest" description="Disordered" evidence="5">
    <location>
        <begin position="197"/>
        <end position="225"/>
    </location>
</feature>
<dbReference type="PANTHER" id="PTHR43343">
    <property type="entry name" value="PEPTIDASE S12"/>
    <property type="match status" value="1"/>
</dbReference>
<dbReference type="Gene3D" id="2.40.10.10">
    <property type="entry name" value="Trypsin-like serine proteases"/>
    <property type="match status" value="2"/>
</dbReference>
<dbReference type="SUPFAM" id="SSF50494">
    <property type="entry name" value="Trypsin-like serine proteases"/>
    <property type="match status" value="1"/>
</dbReference>
<evidence type="ECO:0000256" key="5">
    <source>
        <dbReference type="SAM" id="MobiDB-lite"/>
    </source>
</evidence>
<feature type="transmembrane region" description="Helical" evidence="6">
    <location>
        <begin position="170"/>
        <end position="193"/>
    </location>
</feature>
<feature type="compositionally biased region" description="Low complexity" evidence="5">
    <location>
        <begin position="64"/>
        <end position="86"/>
    </location>
</feature>
<accession>A0AA97GUH5</accession>
<feature type="compositionally biased region" description="Pro residues" evidence="5">
    <location>
        <begin position="87"/>
        <end position="96"/>
    </location>
</feature>
<keyword evidence="6" id="KW-0812">Transmembrane</keyword>
<proteinExistence type="inferred from homology"/>
<dbReference type="InterPro" id="IPR043504">
    <property type="entry name" value="Peptidase_S1_PA_chymotrypsin"/>
</dbReference>
<protein>
    <recommendedName>
        <fullName evidence="7">PDZ domain-containing protein</fullName>
    </recommendedName>
</protein>
<evidence type="ECO:0000256" key="4">
    <source>
        <dbReference type="ARBA" id="ARBA00022825"/>
    </source>
</evidence>
<feature type="region of interest" description="Disordered" evidence="5">
    <location>
        <begin position="35"/>
        <end position="164"/>
    </location>
</feature>
<dbReference type="EMBL" id="CP128986">
    <property type="protein sequence ID" value="WOC11532.1"/>
    <property type="molecule type" value="Genomic_DNA"/>
</dbReference>
<dbReference type="Pfam" id="PF13365">
    <property type="entry name" value="Trypsin_2"/>
    <property type="match status" value="1"/>
</dbReference>